<dbReference type="RefSeq" id="XP_068347768.1">
    <property type="nucleotide sequence ID" value="XM_068495791.1"/>
</dbReference>
<keyword evidence="1" id="KW-0812">Transmembrane</keyword>
<keyword evidence="1" id="KW-0472">Membrane</keyword>
<evidence type="ECO:0000313" key="3">
    <source>
        <dbReference type="Proteomes" id="UP000179807"/>
    </source>
</evidence>
<dbReference type="GeneID" id="94830495"/>
<feature type="transmembrane region" description="Helical" evidence="1">
    <location>
        <begin position="71"/>
        <end position="92"/>
    </location>
</feature>
<evidence type="ECO:0000313" key="2">
    <source>
        <dbReference type="EMBL" id="OHS94631.1"/>
    </source>
</evidence>
<feature type="transmembrane region" description="Helical" evidence="1">
    <location>
        <begin position="12"/>
        <end position="29"/>
    </location>
</feature>
<keyword evidence="3" id="KW-1185">Reference proteome</keyword>
<feature type="transmembrane region" description="Helical" evidence="1">
    <location>
        <begin position="112"/>
        <end position="130"/>
    </location>
</feature>
<dbReference type="EMBL" id="MLAK01001304">
    <property type="protein sequence ID" value="OHS94631.1"/>
    <property type="molecule type" value="Genomic_DNA"/>
</dbReference>
<feature type="transmembrane region" description="Helical" evidence="1">
    <location>
        <begin position="150"/>
        <end position="169"/>
    </location>
</feature>
<accession>A0A1J4J8Q9</accession>
<dbReference type="Proteomes" id="UP000179807">
    <property type="component" value="Unassembled WGS sequence"/>
</dbReference>
<organism evidence="2 3">
    <name type="scientific">Tritrichomonas foetus</name>
    <dbReference type="NCBI Taxonomy" id="1144522"/>
    <lineage>
        <taxon>Eukaryota</taxon>
        <taxon>Metamonada</taxon>
        <taxon>Parabasalia</taxon>
        <taxon>Tritrichomonadida</taxon>
        <taxon>Tritrichomonadidae</taxon>
        <taxon>Tritrichomonas</taxon>
    </lineage>
</organism>
<feature type="transmembrane region" description="Helical" evidence="1">
    <location>
        <begin position="36"/>
        <end position="56"/>
    </location>
</feature>
<evidence type="ECO:0000256" key="1">
    <source>
        <dbReference type="SAM" id="Phobius"/>
    </source>
</evidence>
<keyword evidence="1" id="KW-1133">Transmembrane helix</keyword>
<dbReference type="VEuPathDB" id="TrichDB:TRFO_11018"/>
<reference evidence="2" key="1">
    <citation type="submission" date="2016-10" db="EMBL/GenBank/DDBJ databases">
        <authorList>
            <person name="Benchimol M."/>
            <person name="Almeida L.G."/>
            <person name="Vasconcelos A.T."/>
            <person name="Perreira-Neves A."/>
            <person name="Rosa I.A."/>
            <person name="Tasca T."/>
            <person name="Bogo M.R."/>
            <person name="de Souza W."/>
        </authorList>
    </citation>
    <scope>NUCLEOTIDE SEQUENCE [LARGE SCALE GENOMIC DNA]</scope>
    <source>
        <strain evidence="2">K</strain>
    </source>
</reference>
<comment type="caution">
    <text evidence="2">The sequence shown here is derived from an EMBL/GenBank/DDBJ whole genome shotgun (WGS) entry which is preliminary data.</text>
</comment>
<gene>
    <name evidence="2" type="ORF">TRFO_11018</name>
</gene>
<dbReference type="AlphaFoldDB" id="A0A1J4J8Q9"/>
<proteinExistence type="predicted"/>
<name>A0A1J4J8Q9_9EUKA</name>
<protein>
    <submittedName>
        <fullName evidence="2">Uncharacterized protein</fullName>
    </submittedName>
</protein>
<sequence>MVLYSEKATFIVAIILFVFSMIYAFLVWINNNDIAFQGMCGFISTILFIAGIQNALMTPNWHIYAHTANKIAIFLTNWIASFSALSFSWSIIIEIIIGRASARLLTSQRHEGFVYVCANMFLSFGFSIYTGFMEYDTLIEMRNSILKNSWFYILIGTIYNTLLDFLIGYRRINLPKVMNDDTSNSIIET</sequence>